<dbReference type="EMBL" id="CVQH01021879">
    <property type="protein sequence ID" value="CRK31836.1"/>
    <property type="molecule type" value="Genomic_DNA"/>
</dbReference>
<evidence type="ECO:0000313" key="2">
    <source>
        <dbReference type="Proteomes" id="UP000044602"/>
    </source>
</evidence>
<reference evidence="1 2" key="1">
    <citation type="submission" date="2015-05" db="EMBL/GenBank/DDBJ databases">
        <authorList>
            <person name="Wang D.B."/>
            <person name="Wang M."/>
        </authorList>
    </citation>
    <scope>NUCLEOTIDE SEQUENCE [LARGE SCALE GENOMIC DNA]</scope>
    <source>
        <strain evidence="1">VL1</strain>
    </source>
</reference>
<dbReference type="AlphaFoldDB" id="A0A0G4MCJ8"/>
<name>A0A0G4MCJ8_VERLO</name>
<evidence type="ECO:0000313" key="1">
    <source>
        <dbReference type="EMBL" id="CRK31836.1"/>
    </source>
</evidence>
<gene>
    <name evidence="1" type="ORF">BN1708_018837</name>
</gene>
<keyword evidence="2" id="KW-1185">Reference proteome</keyword>
<accession>A0A0G4MCJ8</accession>
<proteinExistence type="predicted"/>
<sequence length="19" mass="2238">GCCKHCLARELPQVSHRHY</sequence>
<organism evidence="1 2">
    <name type="scientific">Verticillium longisporum</name>
    <name type="common">Verticillium dahliae var. longisporum</name>
    <dbReference type="NCBI Taxonomy" id="100787"/>
    <lineage>
        <taxon>Eukaryota</taxon>
        <taxon>Fungi</taxon>
        <taxon>Dikarya</taxon>
        <taxon>Ascomycota</taxon>
        <taxon>Pezizomycotina</taxon>
        <taxon>Sordariomycetes</taxon>
        <taxon>Hypocreomycetidae</taxon>
        <taxon>Glomerellales</taxon>
        <taxon>Plectosphaerellaceae</taxon>
        <taxon>Verticillium</taxon>
    </lineage>
</organism>
<dbReference type="Proteomes" id="UP000044602">
    <property type="component" value="Unassembled WGS sequence"/>
</dbReference>
<protein>
    <submittedName>
        <fullName evidence="1">Uncharacterized protein</fullName>
    </submittedName>
</protein>
<feature type="non-terminal residue" evidence="1">
    <location>
        <position position="1"/>
    </location>
</feature>